<protein>
    <submittedName>
        <fullName evidence="3">MBL fold metallo-hydrolase</fullName>
    </submittedName>
</protein>
<dbReference type="Pfam" id="PF00753">
    <property type="entry name" value="Lactamase_B"/>
    <property type="match status" value="1"/>
</dbReference>
<sequence>MSVEVVSFFHPASNTFSYLVVDPQSRQAAAIDPVLDYDPDSGKVDTASVRELMAHVRDHDLQVRWLLETHAHADHVSASRWLRQQWPQATLGIGAGITRVQATLAPRYALPADFRADGSQFDHLFDDGETFALGGYPARVIAVPGHTSDSVAYLIGDALFTGDSLFMPDGGSARCDFPGGDAAQLFRSVQRLFELPDATRVFICHDYGPGGRAVANQTTIGEQRRHNIHLHDGIGEAEFVATRQARDATLAEPRLMRPSIEANLQGGRTDVA</sequence>
<evidence type="ECO:0000313" key="3">
    <source>
        <dbReference type="EMBL" id="MCW4471901.1"/>
    </source>
</evidence>
<keyword evidence="4" id="KW-1185">Reference proteome</keyword>
<dbReference type="CDD" id="cd07724">
    <property type="entry name" value="POD-like_MBL-fold"/>
    <property type="match status" value="1"/>
</dbReference>
<name>A0ABT3JTV4_9XANT</name>
<reference evidence="3 4" key="1">
    <citation type="submission" date="2022-10" db="EMBL/GenBank/DDBJ databases">
        <title>Xanthomonas sp. H13-6.</title>
        <authorList>
            <person name="Liu X."/>
            <person name="Deng Z."/>
            <person name="Jiang Y."/>
            <person name="Yu T."/>
            <person name="Ai J."/>
        </authorList>
    </citation>
    <scope>NUCLEOTIDE SEQUENCE [LARGE SCALE GENOMIC DNA]</scope>
    <source>
        <strain evidence="3 4">H13-6</strain>
    </source>
</reference>
<evidence type="ECO:0000259" key="2">
    <source>
        <dbReference type="SMART" id="SM00849"/>
    </source>
</evidence>
<dbReference type="SUPFAM" id="SSF56281">
    <property type="entry name" value="Metallo-hydrolase/oxidoreductase"/>
    <property type="match status" value="1"/>
</dbReference>
<dbReference type="InterPro" id="IPR044528">
    <property type="entry name" value="POD-like_MBL-fold"/>
</dbReference>
<dbReference type="EMBL" id="JAPCHY010000003">
    <property type="protein sequence ID" value="MCW4471901.1"/>
    <property type="molecule type" value="Genomic_DNA"/>
</dbReference>
<dbReference type="PANTHER" id="PTHR43084:SF1">
    <property type="entry name" value="PERSULFIDE DIOXYGENASE ETHE1, MITOCHONDRIAL"/>
    <property type="match status" value="1"/>
</dbReference>
<dbReference type="InterPro" id="IPR001279">
    <property type="entry name" value="Metallo-B-lactamas"/>
</dbReference>
<dbReference type="Gene3D" id="3.60.15.10">
    <property type="entry name" value="Ribonuclease Z/Hydroxyacylglutathione hydrolase-like"/>
    <property type="match status" value="1"/>
</dbReference>
<comment type="caution">
    <text evidence="3">The sequence shown here is derived from an EMBL/GenBank/DDBJ whole genome shotgun (WGS) entry which is preliminary data.</text>
</comment>
<evidence type="ECO:0000256" key="1">
    <source>
        <dbReference type="ARBA" id="ARBA00022723"/>
    </source>
</evidence>
<evidence type="ECO:0000313" key="4">
    <source>
        <dbReference type="Proteomes" id="UP001209922"/>
    </source>
</evidence>
<dbReference type="InterPro" id="IPR036866">
    <property type="entry name" value="RibonucZ/Hydroxyglut_hydro"/>
</dbReference>
<keyword evidence="1" id="KW-0479">Metal-binding</keyword>
<organism evidence="3 4">
    <name type="scientific">Xanthomonas chitinilytica</name>
    <dbReference type="NCBI Taxonomy" id="2989819"/>
    <lineage>
        <taxon>Bacteria</taxon>
        <taxon>Pseudomonadati</taxon>
        <taxon>Pseudomonadota</taxon>
        <taxon>Gammaproteobacteria</taxon>
        <taxon>Lysobacterales</taxon>
        <taxon>Lysobacteraceae</taxon>
        <taxon>Xanthomonas</taxon>
    </lineage>
</organism>
<proteinExistence type="predicted"/>
<accession>A0ABT3JTV4</accession>
<dbReference type="InterPro" id="IPR051682">
    <property type="entry name" value="Mito_Persulfide_Diox"/>
</dbReference>
<dbReference type="SMART" id="SM00849">
    <property type="entry name" value="Lactamase_B"/>
    <property type="match status" value="1"/>
</dbReference>
<dbReference type="PANTHER" id="PTHR43084">
    <property type="entry name" value="PERSULFIDE DIOXYGENASE ETHE1"/>
    <property type="match status" value="1"/>
</dbReference>
<feature type="domain" description="Metallo-beta-lactamase" evidence="2">
    <location>
        <begin position="14"/>
        <end position="205"/>
    </location>
</feature>
<dbReference type="Proteomes" id="UP001209922">
    <property type="component" value="Unassembled WGS sequence"/>
</dbReference>
<dbReference type="RefSeq" id="WP_265126859.1">
    <property type="nucleotide sequence ID" value="NZ_JAPCHY010000003.1"/>
</dbReference>
<gene>
    <name evidence="3" type="ORF">OK345_05175</name>
</gene>